<accession>A0A0A9DT35</accession>
<organism evidence="2">
    <name type="scientific">Arundo donax</name>
    <name type="common">Giant reed</name>
    <name type="synonym">Donax arundinaceus</name>
    <dbReference type="NCBI Taxonomy" id="35708"/>
    <lineage>
        <taxon>Eukaryota</taxon>
        <taxon>Viridiplantae</taxon>
        <taxon>Streptophyta</taxon>
        <taxon>Embryophyta</taxon>
        <taxon>Tracheophyta</taxon>
        <taxon>Spermatophyta</taxon>
        <taxon>Magnoliopsida</taxon>
        <taxon>Liliopsida</taxon>
        <taxon>Poales</taxon>
        <taxon>Poaceae</taxon>
        <taxon>PACMAD clade</taxon>
        <taxon>Arundinoideae</taxon>
        <taxon>Arundineae</taxon>
        <taxon>Arundo</taxon>
    </lineage>
</organism>
<protein>
    <recommendedName>
        <fullName evidence="3">Secreted protein</fullName>
    </recommendedName>
</protein>
<reference evidence="2" key="1">
    <citation type="submission" date="2014-09" db="EMBL/GenBank/DDBJ databases">
        <authorList>
            <person name="Magalhaes I.L.F."/>
            <person name="Oliveira U."/>
            <person name="Santos F.R."/>
            <person name="Vidigal T.H.D.A."/>
            <person name="Brescovit A.D."/>
            <person name="Santos A.J."/>
        </authorList>
    </citation>
    <scope>NUCLEOTIDE SEQUENCE</scope>
    <source>
        <tissue evidence="2">Shoot tissue taken approximately 20 cm above the soil surface</tissue>
    </source>
</reference>
<feature type="chain" id="PRO_5002045088" description="Secreted protein" evidence="1">
    <location>
        <begin position="20"/>
        <end position="87"/>
    </location>
</feature>
<evidence type="ECO:0008006" key="3">
    <source>
        <dbReference type="Google" id="ProtNLM"/>
    </source>
</evidence>
<keyword evidence="1" id="KW-0732">Signal</keyword>
<evidence type="ECO:0000313" key="2">
    <source>
        <dbReference type="EMBL" id="JAD88825.1"/>
    </source>
</evidence>
<sequence>MKIFIAMMYVKCALYMAMSGHPQDVAKWAVARRPRPATTCCSLCSSSALNKFFPHIYHMYVTKSTENFAKVNKSVCRQDNCIKVMVL</sequence>
<name>A0A0A9DT35_ARUDO</name>
<proteinExistence type="predicted"/>
<feature type="signal peptide" evidence="1">
    <location>
        <begin position="1"/>
        <end position="19"/>
    </location>
</feature>
<reference evidence="2" key="2">
    <citation type="journal article" date="2015" name="Data Brief">
        <title>Shoot transcriptome of the giant reed, Arundo donax.</title>
        <authorList>
            <person name="Barrero R.A."/>
            <person name="Guerrero F.D."/>
            <person name="Moolhuijzen P."/>
            <person name="Goolsby J.A."/>
            <person name="Tidwell J."/>
            <person name="Bellgard S.E."/>
            <person name="Bellgard M.I."/>
        </authorList>
    </citation>
    <scope>NUCLEOTIDE SEQUENCE</scope>
    <source>
        <tissue evidence="2">Shoot tissue taken approximately 20 cm above the soil surface</tissue>
    </source>
</reference>
<dbReference type="AlphaFoldDB" id="A0A0A9DT35"/>
<dbReference type="EMBL" id="GBRH01209070">
    <property type="protein sequence ID" value="JAD88825.1"/>
    <property type="molecule type" value="Transcribed_RNA"/>
</dbReference>
<evidence type="ECO:0000256" key="1">
    <source>
        <dbReference type="SAM" id="SignalP"/>
    </source>
</evidence>